<name>A0A0J6TFA7_9HYPH</name>
<proteinExistence type="predicted"/>
<dbReference type="InterPro" id="IPR014992">
    <property type="entry name" value="DUF1842"/>
</dbReference>
<dbReference type="Proteomes" id="UP000036449">
    <property type="component" value="Unassembled WGS sequence"/>
</dbReference>
<feature type="domain" description="DUF1842" evidence="1">
    <location>
        <begin position="4"/>
        <end position="116"/>
    </location>
</feature>
<reference evidence="2 3" key="1">
    <citation type="submission" date="2015-03" db="EMBL/GenBank/DDBJ databases">
        <title>Genome sequencing of Methylobacterium tarhaniae DSM 25844.</title>
        <authorList>
            <person name="Chaudhry V."/>
            <person name="Patil P.B."/>
        </authorList>
    </citation>
    <scope>NUCLEOTIDE SEQUENCE [LARGE SCALE GENOMIC DNA]</scope>
    <source>
        <strain evidence="2 3">DSM 25844</strain>
    </source>
</reference>
<organism evidence="2 3">
    <name type="scientific">Methylobacterium tarhaniae</name>
    <dbReference type="NCBI Taxonomy" id="1187852"/>
    <lineage>
        <taxon>Bacteria</taxon>
        <taxon>Pseudomonadati</taxon>
        <taxon>Pseudomonadota</taxon>
        <taxon>Alphaproteobacteria</taxon>
        <taxon>Hyphomicrobiales</taxon>
        <taxon>Methylobacteriaceae</taxon>
        <taxon>Methylobacterium</taxon>
    </lineage>
</organism>
<keyword evidence="3" id="KW-1185">Reference proteome</keyword>
<dbReference type="PATRIC" id="fig|1187852.3.peg.2999"/>
<protein>
    <recommendedName>
        <fullName evidence="1">DUF1842 domain-containing protein</fullName>
    </recommendedName>
</protein>
<dbReference type="OrthoDB" id="7561690at2"/>
<evidence type="ECO:0000259" key="1">
    <source>
        <dbReference type="Pfam" id="PF08896"/>
    </source>
</evidence>
<dbReference type="RefSeq" id="WP_048449512.1">
    <property type="nucleotide sequence ID" value="NZ_JBNNPJ010000071.1"/>
</dbReference>
<evidence type="ECO:0000313" key="3">
    <source>
        <dbReference type="Proteomes" id="UP000036449"/>
    </source>
</evidence>
<accession>A0A0J6TFA7</accession>
<dbReference type="Pfam" id="PF08896">
    <property type="entry name" value="DUF1842"/>
    <property type="match status" value="1"/>
</dbReference>
<dbReference type="EMBL" id="LABZ01000021">
    <property type="protein sequence ID" value="KMO44378.1"/>
    <property type="molecule type" value="Genomic_DNA"/>
</dbReference>
<gene>
    <name evidence="2" type="ORF">VQ03_03730</name>
</gene>
<dbReference type="AlphaFoldDB" id="A0A0J6TFA7"/>
<comment type="caution">
    <text evidence="2">The sequence shown here is derived from an EMBL/GenBank/DDBJ whole genome shotgun (WGS) entry which is preliminary data.</text>
</comment>
<evidence type="ECO:0000313" key="2">
    <source>
        <dbReference type="EMBL" id="KMO44378.1"/>
    </source>
</evidence>
<sequence>MAKTGLYLVDLIIGNVGAEGAPTVHFRGSVYAPTGVVNGSAEITQAIAPPQGDIHVPHVDGVIRHAGLGEDKLLVTLKGTYTVSALPPKIGTYLGYFEAVLVVDHDWNGTASITYEGKTIDNLPVRSQA</sequence>